<feature type="coiled-coil region" evidence="3">
    <location>
        <begin position="1086"/>
        <end position="1134"/>
    </location>
</feature>
<feature type="coiled-coil region" evidence="3">
    <location>
        <begin position="995"/>
        <end position="1050"/>
    </location>
</feature>
<evidence type="ECO:0000256" key="3">
    <source>
        <dbReference type="SAM" id="Coils"/>
    </source>
</evidence>
<dbReference type="PROSITE" id="PS51774">
    <property type="entry name" value="NAB"/>
    <property type="match status" value="1"/>
</dbReference>
<name>A0AAV5HH98_9ROSI</name>
<dbReference type="InterPro" id="IPR011684">
    <property type="entry name" value="NAB"/>
</dbReference>
<reference evidence="5 6" key="1">
    <citation type="journal article" date="2021" name="Commun. Biol.">
        <title>The genome of Shorea leprosula (Dipterocarpaceae) highlights the ecological relevance of drought in aseasonal tropical rainforests.</title>
        <authorList>
            <person name="Ng K.K.S."/>
            <person name="Kobayashi M.J."/>
            <person name="Fawcett J.A."/>
            <person name="Hatakeyama M."/>
            <person name="Paape T."/>
            <person name="Ng C.H."/>
            <person name="Ang C.C."/>
            <person name="Tnah L.H."/>
            <person name="Lee C.T."/>
            <person name="Nishiyama T."/>
            <person name="Sese J."/>
            <person name="O'Brien M.J."/>
            <person name="Copetti D."/>
            <person name="Mohd Noor M.I."/>
            <person name="Ong R.C."/>
            <person name="Putra M."/>
            <person name="Sireger I.Z."/>
            <person name="Indrioko S."/>
            <person name="Kosugi Y."/>
            <person name="Izuno A."/>
            <person name="Isagi Y."/>
            <person name="Lee S.L."/>
            <person name="Shimizu K.K."/>
        </authorList>
    </citation>
    <scope>NUCLEOTIDE SEQUENCE [LARGE SCALE GENOMIC DNA]</scope>
    <source>
        <strain evidence="5">214</strain>
    </source>
</reference>
<feature type="coiled-coil region" evidence="3">
    <location>
        <begin position="542"/>
        <end position="639"/>
    </location>
</feature>
<dbReference type="PANTHER" id="PTHR32258">
    <property type="entry name" value="PROTEIN NETWORKED 4A"/>
    <property type="match status" value="1"/>
</dbReference>
<feature type="domain" description="NAB" evidence="4">
    <location>
        <begin position="14"/>
        <end position="94"/>
    </location>
</feature>
<dbReference type="GO" id="GO:0005886">
    <property type="term" value="C:plasma membrane"/>
    <property type="evidence" value="ECO:0007669"/>
    <property type="project" value="TreeGrafter"/>
</dbReference>
<sequence>MATAGRHADSKGMYSWWWNSHISPKNSKWLKENLTDMDTKVKQMIKLIEEDADSFARRAEMYYKKRPELMKLVEEFYRAYRALAERYDHATVVLCQAHRTMAEAFPNQVPLVFPDDSPAGSACEVDPHTPEMPPPVRVSFDPHELQRDAGLNNGVFTEEPDSVTIRKGLKQLNDLFGSGDAKNHVKYGEGKARKGLNFLDVDENEQNSLNHGSTDLKVRVPSESERVGKAEMEILNLKKALARLEDEKEAGLLQYQQSLERLSNLEAEVARAQGDSMGLNERASKAESEVQTLKDALTKLEAEREASLVQYQQCLEKMSNLETNIYCVQKDAGELNERASNAETEAEALKQYLAGVEAEKEASQLQYKQSLETISNLEEKLLHAEENARRITEQAEKAEGEVETLKQAISKLTEEKEAAAVQYNQCLEKIYILEQKIACAEEEALRLNREVDDGVAKLKVSEERCLLLDRSNQSLQAELDSLVQKMGAQSEELTEKQKELGRLWTSMQEERLRFMEAETAFQTLQHLHSQSQEELRSLALELRNRTQNLKDIEACKQDLEDELLKVKDENKNLKELNLSSSVTIENLQGEILSFRQTIQKLEAEVELRVDQRNALQQEIYCLKEEINDLNKRLQAMMGEVESVGLNPECFGSSVKVLQEENTMLKEVSKGLRVEKLVLLEKLDIMEKLVEKNAVLENSLSDLNVELEGVKGKAKALEESCHSLLGEKSALAAEKDTLICQIQIATENLEKLSERNNFLENSLFDANAELEELRIKFKSVEDSCLLLGDEKSSLIMEREGLVSKLNVSETRLKDSEKRYVELEEKCMSLEKERESMCREVEELQNSLASAQQQQTIFAQSSEIRLTAMELQIHSLHEESQFKKKQYEEELDKAMTAEMEIFILQQFIKDQEDKNFSLFSECRKHLQACKLSGKRISELEHENCEKQVEMKTALDQIRMLRMSNFQVLKTLEIDTFYDCEDKIEQDQMYLSVILGRLKEMQNSLLKAVEENQKYVIENSVLIVLLGQLKLDADNLAEEKNALNQELWIQSEQFTSLQHRAQKLVEMNEELSSQVMSGGHREVVLGTEIEKLHGQLSELQRLYQNLLEENCKVLDERRSLTKEIFDLCEEKHNLEEQNSVLLSEVVSQSNSSLIFKNIMIDNFEEVKQLSYDLGKLNCVNNGLEENLRKMERKLEDMQMENSHLKDTLRNLENELILVRSVSEQLNLQVANGKDLLFQKENALLEAEQMLSEAQDERTELQKIVEDLKRKYEEVSMTRENQEKQIMKLCGDYDHQVKETENLQEANQKLDVELLKLHQELEKTKYVEEILSDELRKGKNEIEFWETKASALFGELQISVVQEAMLEGKLHELNEAHEDLENRSTLKVMEVDELKERISTLEGENGGLKAHVAAYVPAVNSLKNCITSLENCILMRAKHLAGDKEVKDANMSDGLHAESCQKTNEDQLTVPDSFSDMQYMEFRIKSIEKVLMEMEKFAMLERRNANSRIEAAMRQIEELRSGNHSGRESIRAKKHMNAKREDGHFLSKMQKPTPEISEESTDVMTKDIMLDQVSDCSSYGLSRRDTLEIDDEMLELWETANRNGSIDLKVGKARKGVTMPTDHHNIEPVKQRKGKNLSTESLVKELGVDKLEVPKRYAEPDQEGSRRKILERLDSDAQKLTNLHITVQDLKRTVEITEKAKKGKGLELDTVKGQLEEAEEDIMKLFDINRKLVSHVEDGSLSLDGKSTIESDGNRSLRRRTISEQARRVSEKIGRLQLEVQKLQFLLLKLDDEKESRGRTRITDRKTRVLLRDYLYGGRRTIQKKKKTPFCSCVQPPTRGD</sequence>
<feature type="coiled-coil region" evidence="3">
    <location>
        <begin position="685"/>
        <end position="895"/>
    </location>
</feature>
<dbReference type="Proteomes" id="UP001054252">
    <property type="component" value="Unassembled WGS sequence"/>
</dbReference>
<gene>
    <name evidence="5" type="ORF">SLEP1_g1058</name>
</gene>
<keyword evidence="1 3" id="KW-0175">Coiled coil</keyword>
<dbReference type="PANTHER" id="PTHR32258:SF32">
    <property type="entry name" value="PROTEIN NETWORKED 1D"/>
    <property type="match status" value="1"/>
</dbReference>
<dbReference type="EMBL" id="BPVZ01000001">
    <property type="protein sequence ID" value="GKU86546.1"/>
    <property type="molecule type" value="Genomic_DNA"/>
</dbReference>
<dbReference type="InterPro" id="IPR051861">
    <property type="entry name" value="NET_actin-binding_domain"/>
</dbReference>
<dbReference type="GO" id="GO:0051015">
    <property type="term" value="F:actin filament binding"/>
    <property type="evidence" value="ECO:0007669"/>
    <property type="project" value="TreeGrafter"/>
</dbReference>
<evidence type="ECO:0000256" key="2">
    <source>
        <dbReference type="ARBA" id="ARBA00038006"/>
    </source>
</evidence>
<feature type="coiled-coil region" evidence="3">
    <location>
        <begin position="227"/>
        <end position="499"/>
    </location>
</feature>
<feature type="coiled-coil region" evidence="3">
    <location>
        <begin position="1359"/>
        <end position="1407"/>
    </location>
</feature>
<feature type="coiled-coil region" evidence="3">
    <location>
        <begin position="1170"/>
        <end position="1319"/>
    </location>
</feature>
<comment type="similarity">
    <text evidence="2">Belongs to the NET family.</text>
</comment>
<protein>
    <recommendedName>
        <fullName evidence="4">NAB domain-containing protein</fullName>
    </recommendedName>
</protein>
<accession>A0AAV5HH98</accession>
<evidence type="ECO:0000256" key="1">
    <source>
        <dbReference type="ARBA" id="ARBA00023054"/>
    </source>
</evidence>
<keyword evidence="6" id="KW-1185">Reference proteome</keyword>
<proteinExistence type="inferred from homology"/>
<dbReference type="SUPFAM" id="SSF57997">
    <property type="entry name" value="Tropomyosin"/>
    <property type="match status" value="2"/>
</dbReference>
<evidence type="ECO:0000259" key="4">
    <source>
        <dbReference type="PROSITE" id="PS51774"/>
    </source>
</evidence>
<dbReference type="Pfam" id="PF07765">
    <property type="entry name" value="KIP1"/>
    <property type="match status" value="1"/>
</dbReference>
<evidence type="ECO:0000313" key="6">
    <source>
        <dbReference type="Proteomes" id="UP001054252"/>
    </source>
</evidence>
<organism evidence="5 6">
    <name type="scientific">Rubroshorea leprosula</name>
    <dbReference type="NCBI Taxonomy" id="152421"/>
    <lineage>
        <taxon>Eukaryota</taxon>
        <taxon>Viridiplantae</taxon>
        <taxon>Streptophyta</taxon>
        <taxon>Embryophyta</taxon>
        <taxon>Tracheophyta</taxon>
        <taxon>Spermatophyta</taxon>
        <taxon>Magnoliopsida</taxon>
        <taxon>eudicotyledons</taxon>
        <taxon>Gunneridae</taxon>
        <taxon>Pentapetalae</taxon>
        <taxon>rosids</taxon>
        <taxon>malvids</taxon>
        <taxon>Malvales</taxon>
        <taxon>Dipterocarpaceae</taxon>
        <taxon>Rubroshorea</taxon>
    </lineage>
</organism>
<comment type="caution">
    <text evidence="5">The sequence shown here is derived from an EMBL/GenBank/DDBJ whole genome shotgun (WGS) entry which is preliminary data.</text>
</comment>
<evidence type="ECO:0000313" key="5">
    <source>
        <dbReference type="EMBL" id="GKU86546.1"/>
    </source>
</evidence>